<keyword evidence="1" id="KW-0812">Transmembrane</keyword>
<sequence>MFGKLLKYELKSVSKWYLGLYVISLMLSVVVGLWYHNMVENTVSSYDSAYLFGQILSSGGHQGFMAILLMLLMMSYGVVMMTIVLSTIFLIIKRFKDNIFGKQGYLTMTLPASIHHILGSKLLSSLMLSLLSLVIIVVSFALLGGIHFFSNITDPFIALWNSLSLWFRDFGYLALDFVVSIVQLSTFIMMVYLAMTLGHSFENHRTLLSFVSFFGVSVLYFMLYELLMPAYSDYYAFDNIGRYWYAGFNLVFHLIFLVASYFATGYLLKHRLNLD</sequence>
<feature type="transmembrane region" description="Helical" evidence="1">
    <location>
        <begin position="170"/>
        <end position="194"/>
    </location>
</feature>
<name>A0ABT9YNV6_9STRE</name>
<dbReference type="EMBL" id="JAUSTM010000002">
    <property type="protein sequence ID" value="MDQ0221667.1"/>
    <property type="molecule type" value="Genomic_DNA"/>
</dbReference>
<gene>
    <name evidence="2" type="ORF">J2S23_000199</name>
</gene>
<feature type="transmembrane region" description="Helical" evidence="1">
    <location>
        <begin position="243"/>
        <end position="268"/>
    </location>
</feature>
<feature type="transmembrane region" description="Helical" evidence="1">
    <location>
        <begin position="126"/>
        <end position="150"/>
    </location>
</feature>
<feature type="transmembrane region" description="Helical" evidence="1">
    <location>
        <begin position="16"/>
        <end position="35"/>
    </location>
</feature>
<keyword evidence="3" id="KW-1185">Reference proteome</keyword>
<evidence type="ECO:0000256" key="1">
    <source>
        <dbReference type="SAM" id="Phobius"/>
    </source>
</evidence>
<protein>
    <submittedName>
        <fullName evidence="2">ABC-type multidrug transport system fused ATPase/permease subunit</fullName>
    </submittedName>
</protein>
<evidence type="ECO:0000313" key="3">
    <source>
        <dbReference type="Proteomes" id="UP001223079"/>
    </source>
</evidence>
<dbReference type="RefSeq" id="WP_307120907.1">
    <property type="nucleotide sequence ID" value="NZ_JAUSTM010000002.1"/>
</dbReference>
<proteinExistence type="predicted"/>
<organism evidence="2 3">
    <name type="scientific">Streptococcus moroccensis</name>
    <dbReference type="NCBI Taxonomy" id="1451356"/>
    <lineage>
        <taxon>Bacteria</taxon>
        <taxon>Bacillati</taxon>
        <taxon>Bacillota</taxon>
        <taxon>Bacilli</taxon>
        <taxon>Lactobacillales</taxon>
        <taxon>Streptococcaceae</taxon>
        <taxon>Streptococcus</taxon>
    </lineage>
</organism>
<keyword evidence="1" id="KW-1133">Transmembrane helix</keyword>
<evidence type="ECO:0000313" key="2">
    <source>
        <dbReference type="EMBL" id="MDQ0221667.1"/>
    </source>
</evidence>
<comment type="caution">
    <text evidence="2">The sequence shown here is derived from an EMBL/GenBank/DDBJ whole genome shotgun (WGS) entry which is preliminary data.</text>
</comment>
<keyword evidence="1" id="KW-0472">Membrane</keyword>
<reference evidence="2 3" key="1">
    <citation type="submission" date="2023-07" db="EMBL/GenBank/DDBJ databases">
        <title>Genomic Encyclopedia of Type Strains, Phase IV (KMG-IV): sequencing the most valuable type-strain genomes for metagenomic binning, comparative biology and taxonomic classification.</title>
        <authorList>
            <person name="Goeker M."/>
        </authorList>
    </citation>
    <scope>NUCLEOTIDE SEQUENCE [LARGE SCALE GENOMIC DNA]</scope>
    <source>
        <strain evidence="2 3">DSM 105143</strain>
    </source>
</reference>
<accession>A0ABT9YNV6</accession>
<dbReference type="Proteomes" id="UP001223079">
    <property type="component" value="Unassembled WGS sequence"/>
</dbReference>
<feature type="transmembrane region" description="Helical" evidence="1">
    <location>
        <begin position="64"/>
        <end position="92"/>
    </location>
</feature>
<feature type="transmembrane region" description="Helical" evidence="1">
    <location>
        <begin position="206"/>
        <end position="223"/>
    </location>
</feature>